<protein>
    <submittedName>
        <fullName evidence="3">Uncharacterized protein</fullName>
    </submittedName>
</protein>
<name>A0A9P4X015_9PLEO</name>
<feature type="compositionally biased region" description="Low complexity" evidence="1">
    <location>
        <begin position="417"/>
        <end position="426"/>
    </location>
</feature>
<evidence type="ECO:0000313" key="4">
    <source>
        <dbReference type="Proteomes" id="UP000758155"/>
    </source>
</evidence>
<keyword evidence="4" id="KW-1185">Reference proteome</keyword>
<proteinExistence type="predicted"/>
<sequence length="452" mass="49203">MSTPEAAAAPQAPRAPQITTTSPAGHTTTIPNSPPALAASVPAQAAANSTTPTSNATIMPPSSAAPVPANPDRSADQDDLTYNEQLNAVDRYWKFKMALKIAMILASIIGISCLGWALSTANKLPTDGGYGYGSSWALPWGLITFSISLVWCAICIARFVLAKQPVHPGVRVTMDLLLWLGFLVTALFTMYALFDLLYWGDDGNMSYSLGYSTSYGDYVLQKNNTWVWETSEAYSGVTYDRVCNGSSSYTYYEPLPFHNCAEMDAYVNTLWHEKGNRARVELTAVVTQWLGLLLHFTLFVWACVDCHRYRHSKVSKDAEKLAAGIVQNMVQNGAIMPPPGQPTPHMRGSQWQQSYQQMSGGANGIFGQGAYAQGQHAMMRQMGPQMQMRGPGGPQMMRGQRPMSGEQPLPPLPPRSLPQQQQQPQQAVAGPSNGKAPVQDAGVAASYYEPQR</sequence>
<dbReference type="EMBL" id="SWKV01000003">
    <property type="protein sequence ID" value="KAF3046928.1"/>
    <property type="molecule type" value="Genomic_DNA"/>
</dbReference>
<feature type="transmembrane region" description="Helical" evidence="2">
    <location>
        <begin position="138"/>
        <end position="161"/>
    </location>
</feature>
<feature type="region of interest" description="Disordered" evidence="1">
    <location>
        <begin position="1"/>
        <end position="78"/>
    </location>
</feature>
<keyword evidence="2" id="KW-0472">Membrane</keyword>
<gene>
    <name evidence="3" type="ORF">E8E12_008048</name>
</gene>
<evidence type="ECO:0000256" key="1">
    <source>
        <dbReference type="SAM" id="MobiDB-lite"/>
    </source>
</evidence>
<comment type="caution">
    <text evidence="3">The sequence shown here is derived from an EMBL/GenBank/DDBJ whole genome shotgun (WGS) entry which is preliminary data.</text>
</comment>
<feature type="transmembrane region" description="Helical" evidence="2">
    <location>
        <begin position="173"/>
        <end position="194"/>
    </location>
</feature>
<dbReference type="OrthoDB" id="5279542at2759"/>
<reference evidence="3" key="1">
    <citation type="submission" date="2019-04" db="EMBL/GenBank/DDBJ databases">
        <title>Sequencing of skin fungus with MAO and IRED activity.</title>
        <authorList>
            <person name="Marsaioli A.J."/>
            <person name="Bonatto J.M.C."/>
            <person name="Reis Junior O."/>
        </authorList>
    </citation>
    <scope>NUCLEOTIDE SEQUENCE</scope>
    <source>
        <strain evidence="3">28M1</strain>
    </source>
</reference>
<keyword evidence="2" id="KW-0812">Transmembrane</keyword>
<accession>A0A9P4X015</accession>
<feature type="compositionally biased region" description="Low complexity" evidence="1">
    <location>
        <begin position="35"/>
        <end position="71"/>
    </location>
</feature>
<evidence type="ECO:0000256" key="2">
    <source>
        <dbReference type="SAM" id="Phobius"/>
    </source>
</evidence>
<organism evidence="3 4">
    <name type="scientific">Didymella heteroderae</name>
    <dbReference type="NCBI Taxonomy" id="1769908"/>
    <lineage>
        <taxon>Eukaryota</taxon>
        <taxon>Fungi</taxon>
        <taxon>Dikarya</taxon>
        <taxon>Ascomycota</taxon>
        <taxon>Pezizomycotina</taxon>
        <taxon>Dothideomycetes</taxon>
        <taxon>Pleosporomycetidae</taxon>
        <taxon>Pleosporales</taxon>
        <taxon>Pleosporineae</taxon>
        <taxon>Didymellaceae</taxon>
        <taxon>Didymella</taxon>
    </lineage>
</organism>
<feature type="transmembrane region" description="Helical" evidence="2">
    <location>
        <begin position="101"/>
        <end position="118"/>
    </location>
</feature>
<feature type="region of interest" description="Disordered" evidence="1">
    <location>
        <begin position="384"/>
        <end position="452"/>
    </location>
</feature>
<feature type="compositionally biased region" description="Low complexity" evidence="1">
    <location>
        <begin position="384"/>
        <end position="403"/>
    </location>
</feature>
<feature type="transmembrane region" description="Helical" evidence="2">
    <location>
        <begin position="286"/>
        <end position="304"/>
    </location>
</feature>
<feature type="compositionally biased region" description="Low complexity" evidence="1">
    <location>
        <begin position="1"/>
        <end position="21"/>
    </location>
</feature>
<evidence type="ECO:0000313" key="3">
    <source>
        <dbReference type="EMBL" id="KAF3046928.1"/>
    </source>
</evidence>
<keyword evidence="2" id="KW-1133">Transmembrane helix</keyword>
<dbReference type="AlphaFoldDB" id="A0A9P4X015"/>
<dbReference type="Proteomes" id="UP000758155">
    <property type="component" value="Unassembled WGS sequence"/>
</dbReference>